<dbReference type="PANTHER" id="PTHR31761">
    <property type="entry name" value="GROWTH ARREST AND DNA DAMAGE-INDUCIBLE PROTEINS-INTERACTING PROTEIN 1 GADD45GIP1"/>
    <property type="match status" value="1"/>
</dbReference>
<dbReference type="InterPro" id="IPR043035">
    <property type="entry name" value="Ribosomal_mL64_sf"/>
</dbReference>
<comment type="subcellular location">
    <subcellularLocation>
        <location evidence="2">Mitochondrion</location>
    </subcellularLocation>
    <subcellularLocation>
        <location evidence="1">Nucleus</location>
    </subcellularLocation>
</comment>
<protein>
    <recommendedName>
        <fullName evidence="11">Large ribosomal subunit protein mL64</fullName>
    </recommendedName>
    <alternativeName>
        <fullName evidence="10">39S ribosomal protein L59, mitochondrial</fullName>
    </alternativeName>
    <alternativeName>
        <fullName evidence="12">Growth arrest and DNA damage-inducible proteins-interacting protein 1</fullName>
    </alternativeName>
</protein>
<dbReference type="Gene3D" id="6.10.280.120">
    <property type="entry name" value="Growth arrest and DNA-damage-inducible proteins-interacting protein 1"/>
    <property type="match status" value="1"/>
</dbReference>
<evidence type="ECO:0000256" key="3">
    <source>
        <dbReference type="ARBA" id="ARBA00005421"/>
    </source>
</evidence>
<comment type="function">
    <text evidence="13">Acts as a negative regulator of G1 to S cell cycle phase progression by inhibiting cyclin-dependent kinases. Inhibitory effects are additive with GADD45 proteins but also occur in the absence of GADD45 proteins. Acts as a repressor of the orphan nuclear receptor NR4A1 by inhibiting AB domain-mediated transcriptional activity. May be involved in the hormone-mediated regulation of NR4A1 transcriptional activity. May play a role in mitochondrial protein synthesis.</text>
</comment>
<organism evidence="15">
    <name type="scientific">Ceratitis capitata</name>
    <name type="common">Mediterranean fruit fly</name>
    <name type="synonym">Tephritis capitata</name>
    <dbReference type="NCBI Taxonomy" id="7213"/>
    <lineage>
        <taxon>Eukaryota</taxon>
        <taxon>Metazoa</taxon>
        <taxon>Ecdysozoa</taxon>
        <taxon>Arthropoda</taxon>
        <taxon>Hexapoda</taxon>
        <taxon>Insecta</taxon>
        <taxon>Pterygota</taxon>
        <taxon>Neoptera</taxon>
        <taxon>Endopterygota</taxon>
        <taxon>Diptera</taxon>
        <taxon>Brachycera</taxon>
        <taxon>Muscomorpha</taxon>
        <taxon>Tephritoidea</taxon>
        <taxon>Tephritidae</taxon>
        <taxon>Ceratitis</taxon>
        <taxon>Ceratitis</taxon>
    </lineage>
</organism>
<reference evidence="15" key="1">
    <citation type="submission" date="2013-07" db="EMBL/GenBank/DDBJ databases">
        <authorList>
            <person name="Geib S."/>
        </authorList>
    </citation>
    <scope>NUCLEOTIDE SEQUENCE</scope>
</reference>
<keyword evidence="8" id="KW-0687">Ribonucleoprotein</keyword>
<evidence type="ECO:0000256" key="9">
    <source>
        <dbReference type="ARBA" id="ARBA00023306"/>
    </source>
</evidence>
<evidence type="ECO:0000256" key="2">
    <source>
        <dbReference type="ARBA" id="ARBA00004173"/>
    </source>
</evidence>
<evidence type="ECO:0000256" key="8">
    <source>
        <dbReference type="ARBA" id="ARBA00023274"/>
    </source>
</evidence>
<dbReference type="PANTHER" id="PTHR31761:SF1">
    <property type="entry name" value="LARGE RIBOSOMAL SUBUNIT PROTEIN ML64"/>
    <property type="match status" value="1"/>
</dbReference>
<feature type="region of interest" description="Disordered" evidence="14">
    <location>
        <begin position="211"/>
        <end position="247"/>
    </location>
</feature>
<gene>
    <name evidence="15" type="primary">G45IP</name>
</gene>
<evidence type="ECO:0000256" key="14">
    <source>
        <dbReference type="SAM" id="MobiDB-lite"/>
    </source>
</evidence>
<dbReference type="InterPro" id="IPR018472">
    <property type="entry name" value="Ribosomal_mL64"/>
</dbReference>
<sequence length="247" mass="29080">KSCIKAWNMGSFVFIYQRKVLCTGLYGLNRWNKAQARFFTTELNESESQDISRVPNQNKSRLLNQNRNVLLKQVPYSEPHSWIHNTEKYQRKIFGRYGLASGIDPRICFEVKERSDNIHNASEQYSLQQLLSMQKAKTIAQQEAVERRESAIAAKLEKLEQWKLEMRNKVAKKEADALAAKQNKQRMIEEVRRHFGFKVDPRDERFKEMLEQKEREEKKRQKEAKKKAKEDKMMARIVGSTSTNAHS</sequence>
<evidence type="ECO:0000256" key="10">
    <source>
        <dbReference type="ARBA" id="ARBA00030700"/>
    </source>
</evidence>
<evidence type="ECO:0000256" key="6">
    <source>
        <dbReference type="ARBA" id="ARBA00023128"/>
    </source>
</evidence>
<evidence type="ECO:0000313" key="15">
    <source>
        <dbReference type="EMBL" id="JAC05137.1"/>
    </source>
</evidence>
<dbReference type="EMBL" id="GAMC01001419">
    <property type="protein sequence ID" value="JAC05137.1"/>
    <property type="molecule type" value="mRNA"/>
</dbReference>
<reference evidence="15" key="2">
    <citation type="journal article" date="2014" name="BMC Genomics">
        <title>A genomic perspective to assessing quality of mass-reared SIT flies used in Mediterranean fruit fly (Ceratitis capitata) eradication in California.</title>
        <authorList>
            <person name="Calla B."/>
            <person name="Hall B."/>
            <person name="Hou S."/>
            <person name="Geib S.M."/>
        </authorList>
    </citation>
    <scope>NUCLEOTIDE SEQUENCE</scope>
</reference>
<keyword evidence="5" id="KW-0175">Coiled coil</keyword>
<keyword evidence="7" id="KW-0539">Nucleus</keyword>
<evidence type="ECO:0000256" key="13">
    <source>
        <dbReference type="ARBA" id="ARBA00060144"/>
    </source>
</evidence>
<comment type="similarity">
    <text evidence="3">Belongs to the mitochondrion-specific ribosomal protein mL64 family.</text>
</comment>
<evidence type="ECO:0000256" key="7">
    <source>
        <dbReference type="ARBA" id="ARBA00023242"/>
    </source>
</evidence>
<keyword evidence="9" id="KW-0131">Cell cycle</keyword>
<feature type="compositionally biased region" description="Basic and acidic residues" evidence="14">
    <location>
        <begin position="211"/>
        <end position="220"/>
    </location>
</feature>
<evidence type="ECO:0000256" key="11">
    <source>
        <dbReference type="ARBA" id="ARBA00035184"/>
    </source>
</evidence>
<evidence type="ECO:0000256" key="1">
    <source>
        <dbReference type="ARBA" id="ARBA00004123"/>
    </source>
</evidence>
<keyword evidence="4" id="KW-0689">Ribosomal protein</keyword>
<dbReference type="GO" id="GO:0005739">
    <property type="term" value="C:mitochondrion"/>
    <property type="evidence" value="ECO:0007669"/>
    <property type="project" value="UniProtKB-SubCell"/>
</dbReference>
<dbReference type="GO" id="GO:0005840">
    <property type="term" value="C:ribosome"/>
    <property type="evidence" value="ECO:0007669"/>
    <property type="project" value="UniProtKB-KW"/>
</dbReference>
<dbReference type="OrthoDB" id="6247992at2759"/>
<evidence type="ECO:0000256" key="5">
    <source>
        <dbReference type="ARBA" id="ARBA00023054"/>
    </source>
</evidence>
<keyword evidence="6" id="KW-0496">Mitochondrion</keyword>
<dbReference type="AlphaFoldDB" id="W8CAC3"/>
<evidence type="ECO:0000256" key="12">
    <source>
        <dbReference type="ARBA" id="ARBA00035485"/>
    </source>
</evidence>
<dbReference type="GO" id="GO:1990904">
    <property type="term" value="C:ribonucleoprotein complex"/>
    <property type="evidence" value="ECO:0007669"/>
    <property type="project" value="UniProtKB-KW"/>
</dbReference>
<dbReference type="Pfam" id="PF10147">
    <property type="entry name" value="CR6_interact"/>
    <property type="match status" value="1"/>
</dbReference>
<accession>W8CAC3</accession>
<proteinExistence type="evidence at transcript level"/>
<dbReference type="GO" id="GO:0005634">
    <property type="term" value="C:nucleus"/>
    <property type="evidence" value="ECO:0007669"/>
    <property type="project" value="UniProtKB-SubCell"/>
</dbReference>
<name>W8CAC3_CERCA</name>
<feature type="non-terminal residue" evidence="15">
    <location>
        <position position="1"/>
    </location>
</feature>
<evidence type="ECO:0000256" key="4">
    <source>
        <dbReference type="ARBA" id="ARBA00022980"/>
    </source>
</evidence>